<evidence type="ECO:0008006" key="5">
    <source>
        <dbReference type="Google" id="ProtNLM"/>
    </source>
</evidence>
<proteinExistence type="predicted"/>
<feature type="signal peptide" evidence="2">
    <location>
        <begin position="1"/>
        <end position="22"/>
    </location>
</feature>
<sequence>MIPKIIPVVLLVNLLISCSSINDSSPAKNNETQNQLQETKNKGEHFKDDTLETTSNVNTPNIFLISRIC</sequence>
<protein>
    <recommendedName>
        <fullName evidence="5">Lipoprotein</fullName>
    </recommendedName>
</protein>
<evidence type="ECO:0000256" key="1">
    <source>
        <dbReference type="SAM" id="MobiDB-lite"/>
    </source>
</evidence>
<accession>A0AA44KUT5</accession>
<dbReference type="EMBL" id="MACH01000093">
    <property type="protein sequence ID" value="OJE43665.1"/>
    <property type="molecule type" value="Genomic_DNA"/>
</dbReference>
<reference evidence="3 4" key="1">
    <citation type="submission" date="2016-06" db="EMBL/GenBank/DDBJ databases">
        <title>First insights into the genetic diversity and population structure of in the Bacillus cereus group bacteria from diverse marine environments.</title>
        <authorList>
            <person name="Liu Y."/>
            <person name="Lai Q."/>
            <person name="Shao Z."/>
        </authorList>
    </citation>
    <scope>NUCLEOTIDE SEQUENCE [LARGE SCALE GENOMIC DNA]</scope>
    <source>
        <strain evidence="3 4">TD42</strain>
    </source>
</reference>
<evidence type="ECO:0000313" key="3">
    <source>
        <dbReference type="EMBL" id="OJE43665.1"/>
    </source>
</evidence>
<comment type="caution">
    <text evidence="3">The sequence shown here is derived from an EMBL/GenBank/DDBJ whole genome shotgun (WGS) entry which is preliminary data.</text>
</comment>
<organism evidence="3 4">
    <name type="scientific">Bacillus proteolyticus</name>
    <dbReference type="NCBI Taxonomy" id="2026192"/>
    <lineage>
        <taxon>Bacteria</taxon>
        <taxon>Bacillati</taxon>
        <taxon>Bacillota</taxon>
        <taxon>Bacilli</taxon>
        <taxon>Bacillales</taxon>
        <taxon>Bacillaceae</taxon>
        <taxon>Bacillus</taxon>
        <taxon>Bacillus cereus group</taxon>
    </lineage>
</organism>
<keyword evidence="2" id="KW-0732">Signal</keyword>
<feature type="region of interest" description="Disordered" evidence="1">
    <location>
        <begin position="21"/>
        <end position="52"/>
    </location>
</feature>
<dbReference type="Proteomes" id="UP000183185">
    <property type="component" value="Unassembled WGS sequence"/>
</dbReference>
<dbReference type="PROSITE" id="PS51257">
    <property type="entry name" value="PROKAR_LIPOPROTEIN"/>
    <property type="match status" value="1"/>
</dbReference>
<feature type="compositionally biased region" description="Basic and acidic residues" evidence="1">
    <location>
        <begin position="39"/>
        <end position="50"/>
    </location>
</feature>
<feature type="compositionally biased region" description="Polar residues" evidence="1">
    <location>
        <begin position="21"/>
        <end position="38"/>
    </location>
</feature>
<gene>
    <name evidence="3" type="ORF">BAQ49_11220</name>
</gene>
<evidence type="ECO:0000256" key="2">
    <source>
        <dbReference type="SAM" id="SignalP"/>
    </source>
</evidence>
<dbReference type="AlphaFoldDB" id="A0AA44KUT5"/>
<evidence type="ECO:0000313" key="4">
    <source>
        <dbReference type="Proteomes" id="UP000183185"/>
    </source>
</evidence>
<name>A0AA44KUT5_9BACI</name>
<feature type="chain" id="PRO_5041258640" description="Lipoprotein" evidence="2">
    <location>
        <begin position="23"/>
        <end position="69"/>
    </location>
</feature>